<dbReference type="Proteomes" id="UP001208570">
    <property type="component" value="Unassembled WGS sequence"/>
</dbReference>
<organism evidence="10 11">
    <name type="scientific">Paralvinella palmiformis</name>
    <dbReference type="NCBI Taxonomy" id="53620"/>
    <lineage>
        <taxon>Eukaryota</taxon>
        <taxon>Metazoa</taxon>
        <taxon>Spiralia</taxon>
        <taxon>Lophotrochozoa</taxon>
        <taxon>Annelida</taxon>
        <taxon>Polychaeta</taxon>
        <taxon>Sedentaria</taxon>
        <taxon>Canalipalpata</taxon>
        <taxon>Terebellida</taxon>
        <taxon>Terebelliformia</taxon>
        <taxon>Alvinellidae</taxon>
        <taxon>Paralvinella</taxon>
    </lineage>
</organism>
<dbReference type="GO" id="GO:0005634">
    <property type="term" value="C:nucleus"/>
    <property type="evidence" value="ECO:0007669"/>
    <property type="project" value="UniProtKB-SubCell"/>
</dbReference>
<feature type="domain" description="C2H2-type" evidence="9">
    <location>
        <begin position="699"/>
        <end position="726"/>
    </location>
</feature>
<evidence type="ECO:0000259" key="9">
    <source>
        <dbReference type="PROSITE" id="PS50157"/>
    </source>
</evidence>
<feature type="compositionally biased region" description="Polar residues" evidence="8">
    <location>
        <begin position="236"/>
        <end position="252"/>
    </location>
</feature>
<comment type="subcellular location">
    <subcellularLocation>
        <location evidence="1">Nucleus</location>
    </subcellularLocation>
</comment>
<accession>A0AAD9IXJ1</accession>
<comment type="caution">
    <text evidence="10">The sequence shown here is derived from an EMBL/GenBank/DDBJ whole genome shotgun (WGS) entry which is preliminary data.</text>
</comment>
<dbReference type="SUPFAM" id="SSF57667">
    <property type="entry name" value="beta-beta-alpha zinc fingers"/>
    <property type="match status" value="2"/>
</dbReference>
<feature type="compositionally biased region" description="Basic and acidic residues" evidence="8">
    <location>
        <begin position="179"/>
        <end position="189"/>
    </location>
</feature>
<evidence type="ECO:0000256" key="2">
    <source>
        <dbReference type="ARBA" id="ARBA00022723"/>
    </source>
</evidence>
<feature type="compositionally biased region" description="Basic residues" evidence="8">
    <location>
        <begin position="312"/>
        <end position="324"/>
    </location>
</feature>
<keyword evidence="3" id="KW-0677">Repeat</keyword>
<gene>
    <name evidence="10" type="ORF">LSH36_912g00038</name>
</gene>
<evidence type="ECO:0000256" key="6">
    <source>
        <dbReference type="ARBA" id="ARBA00023242"/>
    </source>
</evidence>
<dbReference type="InterPro" id="IPR013087">
    <property type="entry name" value="Znf_C2H2_type"/>
</dbReference>
<dbReference type="AlphaFoldDB" id="A0AAD9IXJ1"/>
<evidence type="ECO:0000313" key="10">
    <source>
        <dbReference type="EMBL" id="KAK2142797.1"/>
    </source>
</evidence>
<feature type="region of interest" description="Disordered" evidence="8">
    <location>
        <begin position="179"/>
        <end position="270"/>
    </location>
</feature>
<keyword evidence="5" id="KW-0862">Zinc</keyword>
<evidence type="ECO:0000256" key="4">
    <source>
        <dbReference type="ARBA" id="ARBA00022771"/>
    </source>
</evidence>
<evidence type="ECO:0000256" key="3">
    <source>
        <dbReference type="ARBA" id="ARBA00022737"/>
    </source>
</evidence>
<dbReference type="SMART" id="SM00355">
    <property type="entry name" value="ZnF_C2H2"/>
    <property type="match status" value="7"/>
</dbReference>
<evidence type="ECO:0000256" key="7">
    <source>
        <dbReference type="PROSITE-ProRule" id="PRU00042"/>
    </source>
</evidence>
<feature type="compositionally biased region" description="Basic and acidic residues" evidence="8">
    <location>
        <begin position="84"/>
        <end position="104"/>
    </location>
</feature>
<dbReference type="PANTHER" id="PTHR24394">
    <property type="entry name" value="ZINC FINGER PROTEIN"/>
    <property type="match status" value="1"/>
</dbReference>
<feature type="region of interest" description="Disordered" evidence="8">
    <location>
        <begin position="84"/>
        <end position="118"/>
    </location>
</feature>
<feature type="compositionally biased region" description="Polar residues" evidence="8">
    <location>
        <begin position="109"/>
        <end position="118"/>
    </location>
</feature>
<keyword evidence="6" id="KW-0539">Nucleus</keyword>
<dbReference type="EMBL" id="JAODUP010000912">
    <property type="protein sequence ID" value="KAK2142797.1"/>
    <property type="molecule type" value="Genomic_DNA"/>
</dbReference>
<evidence type="ECO:0000256" key="1">
    <source>
        <dbReference type="ARBA" id="ARBA00004123"/>
    </source>
</evidence>
<dbReference type="GO" id="GO:0008270">
    <property type="term" value="F:zinc ion binding"/>
    <property type="evidence" value="ECO:0007669"/>
    <property type="project" value="UniProtKB-KW"/>
</dbReference>
<sequence>MIFFYIFAGISHDEEISLCAVKNDAKLTLILKAATMGSVFQQKLSQSWRCDVSSLEIIEADSGQKEGTAPTCGLHDALTHPEHKQLVHPATKSDQDQHLSELRGENPSAGDSEQQTMQPVNNTADESWAAGKSNISDDKKLVEREPVPVVVVNEKCETIQQLQSDEDAENRKHLEEAGFEMRSKYKDSSTVDTESLMGIGSGEDSDTRCSSKTKNEIGVKEDYCGSHSSRNDESSDNCSLQDEGSSLKADSSATDKADRTQPNTNKRQRVFKDGALKLAKHKKSASWSCVKPVSQSEPVSGSKGKGQLGRSKTQRIGKRKRSMMRRNVAVESKDGQLTAGKRLKLENVESQNDFEQEWCMDELQGYTTMAKTDRKLRDEVQELNPLVIDEMVAMGGAGTEKLAKNSGTEELTCVLCLKVFKNYRWYFFCRHLKEIHFITAVEYRNLLLLESSTERLEKITHYKEQQLQMVKEYKEVKYKVGKDQLIQCPGCMTILSTFNALCTHIRSIHLHDTGYLDLVAYAEDLREKRMTSSEKLANRLALTLVCDYCGMKRVGMNGIKVHLHMAHPNESDLKEKLTKYRNFVKETNLKLRREQYHKDVKSKQKGVLCRFCGEKFSFRSSRGRHEKYSCEYNPNRIRMFTCQFCDRRFLSKEDLVSHRRQHIEDDFKFVCDICGVVRRTKAGMYDHKKNKHGTKPPKHKCPYCQKMFYNRDRMKTHMTVHSDVRPFQCEICGNSFKTRAAVVKHQNAMHYNKYTYYCDKCGHGVSKLAYLQSHKCGRIRRSQGAREGPKAVESVATTTEPIQVIQAQTIILPELTTLPKMETHQLVYDDQLDKDGVAQDAELGPHILMGTNIQVNGSTIQTVSMPYTIDASQQLVDVLPQHAVGSSFNQDFTLSQVTVIDYANAAQLVDSRPMKMQYSNAFTDQNAL</sequence>
<dbReference type="Gene3D" id="3.30.160.60">
    <property type="entry name" value="Classic Zinc Finger"/>
    <property type="match status" value="3"/>
</dbReference>
<feature type="domain" description="C2H2-type" evidence="9">
    <location>
        <begin position="669"/>
        <end position="697"/>
    </location>
</feature>
<keyword evidence="4 7" id="KW-0863">Zinc-finger</keyword>
<keyword evidence="2" id="KW-0479">Metal-binding</keyword>
<feature type="domain" description="C2H2-type" evidence="9">
    <location>
        <begin position="727"/>
        <end position="755"/>
    </location>
</feature>
<protein>
    <recommendedName>
        <fullName evidence="9">C2H2-type domain-containing protein</fullName>
    </recommendedName>
</protein>
<dbReference type="InterPro" id="IPR036236">
    <property type="entry name" value="Znf_C2H2_sf"/>
</dbReference>
<feature type="region of interest" description="Disordered" evidence="8">
    <location>
        <begin position="287"/>
        <end position="325"/>
    </location>
</feature>
<dbReference type="PROSITE" id="PS00028">
    <property type="entry name" value="ZINC_FINGER_C2H2_1"/>
    <property type="match status" value="4"/>
</dbReference>
<proteinExistence type="predicted"/>
<dbReference type="Pfam" id="PF00096">
    <property type="entry name" value="zf-C2H2"/>
    <property type="match status" value="2"/>
</dbReference>
<reference evidence="10" key="1">
    <citation type="journal article" date="2023" name="Mol. Biol. Evol.">
        <title>Third-Generation Sequencing Reveals the Adaptive Role of the Epigenome in Three Deep-Sea Polychaetes.</title>
        <authorList>
            <person name="Perez M."/>
            <person name="Aroh O."/>
            <person name="Sun Y."/>
            <person name="Lan Y."/>
            <person name="Juniper S.K."/>
            <person name="Young C.R."/>
            <person name="Angers B."/>
            <person name="Qian P.Y."/>
        </authorList>
    </citation>
    <scope>NUCLEOTIDE SEQUENCE</scope>
    <source>
        <strain evidence="10">P08H-3</strain>
    </source>
</reference>
<feature type="compositionally biased region" description="Basic and acidic residues" evidence="8">
    <location>
        <begin position="205"/>
        <end position="233"/>
    </location>
</feature>
<dbReference type="PANTHER" id="PTHR24394:SF29">
    <property type="entry name" value="MYONEURIN"/>
    <property type="match status" value="1"/>
</dbReference>
<evidence type="ECO:0000256" key="5">
    <source>
        <dbReference type="ARBA" id="ARBA00022833"/>
    </source>
</evidence>
<evidence type="ECO:0000313" key="11">
    <source>
        <dbReference type="Proteomes" id="UP001208570"/>
    </source>
</evidence>
<name>A0AAD9IXJ1_9ANNE</name>
<feature type="domain" description="C2H2-type" evidence="9">
    <location>
        <begin position="640"/>
        <end position="667"/>
    </location>
</feature>
<dbReference type="PROSITE" id="PS50157">
    <property type="entry name" value="ZINC_FINGER_C2H2_2"/>
    <property type="match status" value="4"/>
</dbReference>
<keyword evidence="11" id="KW-1185">Reference proteome</keyword>
<evidence type="ECO:0000256" key="8">
    <source>
        <dbReference type="SAM" id="MobiDB-lite"/>
    </source>
</evidence>
<dbReference type="GO" id="GO:0000981">
    <property type="term" value="F:DNA-binding transcription factor activity, RNA polymerase II-specific"/>
    <property type="evidence" value="ECO:0007669"/>
    <property type="project" value="TreeGrafter"/>
</dbReference>